<evidence type="ECO:0000313" key="2">
    <source>
        <dbReference type="EMBL" id="ELY41798.1"/>
    </source>
</evidence>
<gene>
    <name evidence="2" type="ORF">C496_08386</name>
</gene>
<dbReference type="RefSeq" id="WP_006089496.1">
    <property type="nucleotide sequence ID" value="NZ_AOHW01000026.1"/>
</dbReference>
<comment type="caution">
    <text evidence="2">The sequence shown here is derived from an EMBL/GenBank/DDBJ whole genome shotgun (WGS) entry which is preliminary data.</text>
</comment>
<name>L9W0F1_9EURY</name>
<evidence type="ECO:0000256" key="1">
    <source>
        <dbReference type="SAM" id="MobiDB-lite"/>
    </source>
</evidence>
<dbReference type="SUPFAM" id="SSF89550">
    <property type="entry name" value="PHP domain-like"/>
    <property type="match status" value="1"/>
</dbReference>
<protein>
    <recommendedName>
        <fullName evidence="4">PHP domain-containing protein</fullName>
    </recommendedName>
</protein>
<dbReference type="eggNOG" id="arCOG00302">
    <property type="taxonomic scope" value="Archaea"/>
</dbReference>
<dbReference type="STRING" id="1114856.GCA_000383975_02101"/>
<accession>L9W0F1</accession>
<dbReference type="EMBL" id="AOHW01000026">
    <property type="protein sequence ID" value="ELY41798.1"/>
    <property type="molecule type" value="Genomic_DNA"/>
</dbReference>
<dbReference type="Gene3D" id="3.20.20.140">
    <property type="entry name" value="Metal-dependent hydrolases"/>
    <property type="match status" value="1"/>
</dbReference>
<sequence>MSVTSPYDDIDWNLTDHHRAQLHLHEPRNRIDSDSDAHEPAHDAVLEETRPSPATVVEKYRNAGYTVLAVTEHEYYVDGTKHKGEPYFDGLEETSWPWTRWGVDPDALGMAALEGAELRGSFGGLEGLHDIVNLGTALGYGHEEPLETVATDVEERGGVTFLPHPGKYVDPADPDDLESYVDLFARTAGLLGLEAFNARDRYPNCRAIWDELLCELGTERPIWAFANDDYHAKRRPAGAERFDRSRTVLVLEDCSPTSVLDALRAGRSYVQYDGDGEAPPIDRIDVDDDRIRIRAPAAESITWIADGASVDRGSETTAGDVDASSIRAEVSAANGAVTCTQPFFLDAAHDCRL</sequence>
<evidence type="ECO:0000313" key="3">
    <source>
        <dbReference type="Proteomes" id="UP000011599"/>
    </source>
</evidence>
<dbReference type="OrthoDB" id="190627at2157"/>
<organism evidence="2 3">
    <name type="scientific">Natronorubrum tibetense GA33</name>
    <dbReference type="NCBI Taxonomy" id="1114856"/>
    <lineage>
        <taxon>Archaea</taxon>
        <taxon>Methanobacteriati</taxon>
        <taxon>Methanobacteriota</taxon>
        <taxon>Stenosarchaea group</taxon>
        <taxon>Halobacteria</taxon>
        <taxon>Halobacteriales</taxon>
        <taxon>Natrialbaceae</taxon>
        <taxon>Natronorubrum</taxon>
    </lineage>
</organism>
<dbReference type="InterPro" id="IPR016195">
    <property type="entry name" value="Pol/histidinol_Pase-like"/>
</dbReference>
<dbReference type="Proteomes" id="UP000011599">
    <property type="component" value="Unassembled WGS sequence"/>
</dbReference>
<dbReference type="AlphaFoldDB" id="L9W0F1"/>
<keyword evidence="3" id="KW-1185">Reference proteome</keyword>
<feature type="region of interest" description="Disordered" evidence="1">
    <location>
        <begin position="26"/>
        <end position="50"/>
    </location>
</feature>
<evidence type="ECO:0008006" key="4">
    <source>
        <dbReference type="Google" id="ProtNLM"/>
    </source>
</evidence>
<reference evidence="2 3" key="1">
    <citation type="journal article" date="2014" name="PLoS Genet.">
        <title>Phylogenetically driven sequencing of extremely halophilic archaea reveals strategies for static and dynamic osmo-response.</title>
        <authorList>
            <person name="Becker E.A."/>
            <person name="Seitzer P.M."/>
            <person name="Tritt A."/>
            <person name="Larsen D."/>
            <person name="Krusor M."/>
            <person name="Yao A.I."/>
            <person name="Wu D."/>
            <person name="Madern D."/>
            <person name="Eisen J.A."/>
            <person name="Darling A.E."/>
            <person name="Facciotti M.T."/>
        </authorList>
    </citation>
    <scope>NUCLEOTIDE SEQUENCE [LARGE SCALE GENOMIC DNA]</scope>
    <source>
        <strain evidence="2 3">GA33</strain>
    </source>
</reference>
<dbReference type="PATRIC" id="fig|1114856.3.peg.1752"/>
<proteinExistence type="predicted"/>